<feature type="region of interest" description="Disordered" evidence="3">
    <location>
        <begin position="769"/>
        <end position="800"/>
    </location>
</feature>
<proteinExistence type="inferred from homology"/>
<evidence type="ECO:0000256" key="1">
    <source>
        <dbReference type="ARBA" id="ARBA00010926"/>
    </source>
</evidence>
<dbReference type="CDD" id="cd02859">
    <property type="entry name" value="E_set_AMPKbeta_like_N"/>
    <property type="match status" value="1"/>
</dbReference>
<dbReference type="AlphaFoldDB" id="A0A8H6SJG2"/>
<dbReference type="OrthoDB" id="531008at2759"/>
<dbReference type="InterPro" id="IPR050827">
    <property type="entry name" value="CRP1_MDG1_kinase"/>
</dbReference>
<keyword evidence="5" id="KW-0808">Transferase</keyword>
<dbReference type="PANTHER" id="PTHR10343:SF81">
    <property type="entry name" value="CRUCIFORM DNA-RECOGNIZING PROTEIN 1-RELATED"/>
    <property type="match status" value="1"/>
</dbReference>
<feature type="compositionally biased region" description="Basic and acidic residues" evidence="3">
    <location>
        <begin position="650"/>
        <end position="660"/>
    </location>
</feature>
<feature type="region of interest" description="Disordered" evidence="3">
    <location>
        <begin position="863"/>
        <end position="898"/>
    </location>
</feature>
<feature type="compositionally biased region" description="Low complexity" evidence="3">
    <location>
        <begin position="208"/>
        <end position="227"/>
    </location>
</feature>
<dbReference type="GO" id="GO:0016301">
    <property type="term" value="F:kinase activity"/>
    <property type="evidence" value="ECO:0007669"/>
    <property type="project" value="UniProtKB-KW"/>
</dbReference>
<feature type="compositionally biased region" description="Low complexity" evidence="3">
    <location>
        <begin position="772"/>
        <end position="786"/>
    </location>
</feature>
<keyword evidence="5" id="KW-0418">Kinase</keyword>
<feature type="region of interest" description="Disordered" evidence="3">
    <location>
        <begin position="488"/>
        <end position="556"/>
    </location>
</feature>
<dbReference type="PANTHER" id="PTHR10343">
    <property type="entry name" value="5'-AMP-ACTIVATED PROTEIN KINASE , BETA SUBUNIT"/>
    <property type="match status" value="1"/>
</dbReference>
<feature type="region of interest" description="Disordered" evidence="3">
    <location>
        <begin position="1"/>
        <end position="293"/>
    </location>
</feature>
<comment type="similarity">
    <text evidence="2">Belongs to the CRP1/MDG1 family.</text>
</comment>
<dbReference type="Gene3D" id="2.60.40.10">
    <property type="entry name" value="Immunoglobulins"/>
    <property type="match status" value="1"/>
</dbReference>
<feature type="compositionally biased region" description="Basic and acidic residues" evidence="3">
    <location>
        <begin position="255"/>
        <end position="264"/>
    </location>
</feature>
<feature type="compositionally biased region" description="Low complexity" evidence="3">
    <location>
        <begin position="123"/>
        <end position="144"/>
    </location>
</feature>
<dbReference type="InterPro" id="IPR037256">
    <property type="entry name" value="ASC_dom_sf"/>
</dbReference>
<dbReference type="SUPFAM" id="SSF81296">
    <property type="entry name" value="E set domains"/>
    <property type="match status" value="1"/>
</dbReference>
<feature type="compositionally biased region" description="Low complexity" evidence="3">
    <location>
        <begin position="26"/>
        <end position="50"/>
    </location>
</feature>
<dbReference type="InterPro" id="IPR014756">
    <property type="entry name" value="Ig_E-set"/>
</dbReference>
<dbReference type="GO" id="GO:0031588">
    <property type="term" value="C:nucleotide-activated protein kinase complex"/>
    <property type="evidence" value="ECO:0007669"/>
    <property type="project" value="TreeGrafter"/>
</dbReference>
<dbReference type="Pfam" id="PF16561">
    <property type="entry name" value="AMPK1_CBM"/>
    <property type="match status" value="1"/>
</dbReference>
<gene>
    <name evidence="5" type="ORF">HMN09_00983000</name>
</gene>
<feature type="region of interest" description="Disordered" evidence="3">
    <location>
        <begin position="586"/>
        <end position="614"/>
    </location>
</feature>
<name>A0A8H6SJG2_MYCCL</name>
<accession>A0A8H6SJG2</accession>
<dbReference type="Proteomes" id="UP000613580">
    <property type="component" value="Unassembled WGS sequence"/>
</dbReference>
<dbReference type="GO" id="GO:0019901">
    <property type="term" value="F:protein kinase binding"/>
    <property type="evidence" value="ECO:0007669"/>
    <property type="project" value="TreeGrafter"/>
</dbReference>
<feature type="compositionally biased region" description="Basic and acidic residues" evidence="3">
    <location>
        <begin position="596"/>
        <end position="607"/>
    </location>
</feature>
<reference evidence="5" key="1">
    <citation type="submission" date="2020-05" db="EMBL/GenBank/DDBJ databases">
        <title>Mycena genomes resolve the evolution of fungal bioluminescence.</title>
        <authorList>
            <person name="Tsai I.J."/>
        </authorList>
    </citation>
    <scope>NUCLEOTIDE SEQUENCE</scope>
    <source>
        <strain evidence="5">110903Hualien_Pintung</strain>
    </source>
</reference>
<dbReference type="InterPro" id="IPR032640">
    <property type="entry name" value="AMPK1_CBM"/>
</dbReference>
<feature type="compositionally biased region" description="Basic and acidic residues" evidence="3">
    <location>
        <begin position="166"/>
        <end position="183"/>
    </location>
</feature>
<evidence type="ECO:0000256" key="3">
    <source>
        <dbReference type="SAM" id="MobiDB-lite"/>
    </source>
</evidence>
<comment type="similarity">
    <text evidence="1">Belongs to the 5'-AMP-activated protein kinase beta subunit family.</text>
</comment>
<dbReference type="GO" id="GO:0005737">
    <property type="term" value="C:cytoplasm"/>
    <property type="evidence" value="ECO:0007669"/>
    <property type="project" value="TreeGrafter"/>
</dbReference>
<protein>
    <submittedName>
        <fullName evidence="5">SNF1 kinase complex beta-subunit</fullName>
    </submittedName>
</protein>
<organism evidence="5 6">
    <name type="scientific">Mycena chlorophos</name>
    <name type="common">Agaric fungus</name>
    <name type="synonym">Agaricus chlorophos</name>
    <dbReference type="NCBI Taxonomy" id="658473"/>
    <lineage>
        <taxon>Eukaryota</taxon>
        <taxon>Fungi</taxon>
        <taxon>Dikarya</taxon>
        <taxon>Basidiomycota</taxon>
        <taxon>Agaricomycotina</taxon>
        <taxon>Agaricomycetes</taxon>
        <taxon>Agaricomycetidae</taxon>
        <taxon>Agaricales</taxon>
        <taxon>Marasmiineae</taxon>
        <taxon>Mycenaceae</taxon>
        <taxon>Mycena</taxon>
    </lineage>
</organism>
<dbReference type="GO" id="GO:0007165">
    <property type="term" value="P:signal transduction"/>
    <property type="evidence" value="ECO:0007669"/>
    <property type="project" value="TreeGrafter"/>
</dbReference>
<feature type="compositionally biased region" description="Polar residues" evidence="3">
    <location>
        <begin position="275"/>
        <end position="293"/>
    </location>
</feature>
<evidence type="ECO:0000259" key="4">
    <source>
        <dbReference type="SMART" id="SM01010"/>
    </source>
</evidence>
<feature type="compositionally biased region" description="Polar residues" evidence="3">
    <location>
        <begin position="1"/>
        <end position="11"/>
    </location>
</feature>
<dbReference type="Pfam" id="PF04739">
    <property type="entry name" value="AMPKBI"/>
    <property type="match status" value="1"/>
</dbReference>
<feature type="compositionally biased region" description="Low complexity" evidence="3">
    <location>
        <begin position="520"/>
        <end position="535"/>
    </location>
</feature>
<dbReference type="SMART" id="SM01010">
    <property type="entry name" value="AMPKBI"/>
    <property type="match status" value="1"/>
</dbReference>
<sequence length="898" mass="94028">MGNAASQQQDPSGHPPPTRPPQARDSPPTASTSSSSRPSSSRTPSATVATPSPPPASAVEGDTPPLRPNRKSIELPGLNTFPAPAAHGHMRLSSTRLGGGPSAYAHSRREREHGRNQNGSFTANGQGRRVQQQQAQAPRTAAIAIPGGRRGRDDSDDETETGYGRHAQEGIARRKAELAREQQLKQQQQDGRRGRSRSRHDTDHNHRTPSPSRSRTPSRSPSRSPSRARSEFSDGSGSGSGPQRSSRRHHHNHTQRGDDMHRATLEAAAQRARDATSNGHAHIPSITTDMGSTSAYNDYAYSTDPNEVIIRSTIPLTIGPSAFVGMAEGDGDLDDGDGIEGAPIEPSPDATGGVGGSGPAGVRTRAAAVFVDEIVGPVLTEVPIEWCGGGTEVYLIRAGDGDWMNRTQLEKNETTGAFSTTVHLPPGTHHFRFIVDGATLVAPSSEIANAVDDQGFITNYVTVPGASPATATGASAAATGANTAASVSPDSATAIAPPPVQVPTTPGTPSVAHRVSFEDPTSTLTSTNTTPLATPTKERPPTSASASPTDVKRSISLRRKAELAAAGAKGRRASVPAHAAIHPDGSFWDQASVDGSSERGGHRERVPHVQTGRRSSRAVWTSEIPAQLFIAAAQEEEWAKAQADWVAEREREREQRERGRNGYTHYGGGNYGTSYGGPPEPAIPHAAQLPRHLERLILNRPSPGVVIPKVGTGAGNPGLTTTVYGAAPISIYGGGNGTTTPMSLRVTTASGTDVSVHSSMMQGFASMDGAVSASSSSNGNGTSTSKSSRHQSTHSASALVAQAQQSGNTPLIADDPSVLQTPSHAVLYHLCTSSIKDKMIAVGASTRYRQKYLTTVYYKPAEPIIREDPIANGNNNADDENPPPPPDGGAGGDESTAT</sequence>
<dbReference type="Gene3D" id="6.20.250.60">
    <property type="match status" value="1"/>
</dbReference>
<dbReference type="InterPro" id="IPR013783">
    <property type="entry name" value="Ig-like_fold"/>
</dbReference>
<dbReference type="EMBL" id="JACAZE010000014">
    <property type="protein sequence ID" value="KAF7299771.1"/>
    <property type="molecule type" value="Genomic_DNA"/>
</dbReference>
<feature type="region of interest" description="Disordered" evidence="3">
    <location>
        <begin position="338"/>
        <end position="358"/>
    </location>
</feature>
<feature type="compositionally biased region" description="Basic residues" evidence="3">
    <location>
        <begin position="245"/>
        <end position="254"/>
    </location>
</feature>
<keyword evidence="6" id="KW-1185">Reference proteome</keyword>
<feature type="region of interest" description="Disordered" evidence="3">
    <location>
        <begin position="650"/>
        <end position="670"/>
    </location>
</feature>
<feature type="domain" description="Association with the SNF1 complex (ASC)" evidence="4">
    <location>
        <begin position="613"/>
        <end position="861"/>
    </location>
</feature>
<comment type="caution">
    <text evidence="5">The sequence shown here is derived from an EMBL/GenBank/DDBJ whole genome shotgun (WGS) entry which is preliminary data.</text>
</comment>
<evidence type="ECO:0000256" key="2">
    <source>
        <dbReference type="ARBA" id="ARBA00038216"/>
    </source>
</evidence>
<dbReference type="InterPro" id="IPR006828">
    <property type="entry name" value="ASC_dom"/>
</dbReference>
<feature type="compositionally biased region" description="Low complexity" evidence="3">
    <location>
        <begin position="502"/>
        <end position="511"/>
    </location>
</feature>
<evidence type="ECO:0000313" key="6">
    <source>
        <dbReference type="Proteomes" id="UP000613580"/>
    </source>
</evidence>
<dbReference type="GO" id="GO:0005634">
    <property type="term" value="C:nucleus"/>
    <property type="evidence" value="ECO:0007669"/>
    <property type="project" value="TreeGrafter"/>
</dbReference>
<dbReference type="SUPFAM" id="SSF160219">
    <property type="entry name" value="AMPKBI-like"/>
    <property type="match status" value="1"/>
</dbReference>
<evidence type="ECO:0000313" key="5">
    <source>
        <dbReference type="EMBL" id="KAF7299771.1"/>
    </source>
</evidence>